<feature type="region of interest" description="Disordered" evidence="1">
    <location>
        <begin position="1"/>
        <end position="43"/>
    </location>
</feature>
<feature type="region of interest" description="Disordered" evidence="1">
    <location>
        <begin position="81"/>
        <end position="129"/>
    </location>
</feature>
<accession>A0A1V8SBT3</accession>
<dbReference type="Proteomes" id="UP000192596">
    <property type="component" value="Unassembled WGS sequence"/>
</dbReference>
<protein>
    <submittedName>
        <fullName evidence="2">Uncharacterized protein</fullName>
    </submittedName>
</protein>
<keyword evidence="3" id="KW-1185">Reference proteome</keyword>
<feature type="region of interest" description="Disordered" evidence="1">
    <location>
        <begin position="312"/>
        <end position="332"/>
    </location>
</feature>
<reference evidence="3" key="1">
    <citation type="submission" date="2017-03" db="EMBL/GenBank/DDBJ databases">
        <title>Genomes of endolithic fungi from Antarctica.</title>
        <authorList>
            <person name="Coleine C."/>
            <person name="Masonjones S."/>
            <person name="Stajich J.E."/>
        </authorList>
    </citation>
    <scope>NUCLEOTIDE SEQUENCE [LARGE SCALE GENOMIC DNA]</scope>
    <source>
        <strain evidence="3">CCFEE 5527</strain>
    </source>
</reference>
<dbReference type="InParanoid" id="A0A1V8SBT3"/>
<feature type="region of interest" description="Disordered" evidence="1">
    <location>
        <begin position="533"/>
        <end position="560"/>
    </location>
</feature>
<evidence type="ECO:0000313" key="2">
    <source>
        <dbReference type="EMBL" id="OQN96529.1"/>
    </source>
</evidence>
<comment type="caution">
    <text evidence="2">The sequence shown here is derived from an EMBL/GenBank/DDBJ whole genome shotgun (WGS) entry which is preliminary data.</text>
</comment>
<dbReference type="EMBL" id="NAJO01000065">
    <property type="protein sequence ID" value="OQN96529.1"/>
    <property type="molecule type" value="Genomic_DNA"/>
</dbReference>
<evidence type="ECO:0000313" key="3">
    <source>
        <dbReference type="Proteomes" id="UP000192596"/>
    </source>
</evidence>
<gene>
    <name evidence="2" type="ORF">B0A48_17103</name>
</gene>
<dbReference type="OrthoDB" id="10251048at2759"/>
<organism evidence="2 3">
    <name type="scientific">Cryoendolithus antarcticus</name>
    <dbReference type="NCBI Taxonomy" id="1507870"/>
    <lineage>
        <taxon>Eukaryota</taxon>
        <taxon>Fungi</taxon>
        <taxon>Dikarya</taxon>
        <taxon>Ascomycota</taxon>
        <taxon>Pezizomycotina</taxon>
        <taxon>Dothideomycetes</taxon>
        <taxon>Dothideomycetidae</taxon>
        <taxon>Cladosporiales</taxon>
        <taxon>Cladosporiaceae</taxon>
        <taxon>Cryoendolithus</taxon>
    </lineage>
</organism>
<evidence type="ECO:0000256" key="1">
    <source>
        <dbReference type="SAM" id="MobiDB-lite"/>
    </source>
</evidence>
<feature type="region of interest" description="Disordered" evidence="1">
    <location>
        <begin position="654"/>
        <end position="675"/>
    </location>
</feature>
<feature type="compositionally biased region" description="Low complexity" evidence="1">
    <location>
        <begin position="424"/>
        <end position="443"/>
    </location>
</feature>
<proteinExistence type="predicted"/>
<feature type="compositionally biased region" description="Basic and acidic residues" evidence="1">
    <location>
        <begin position="9"/>
        <end position="30"/>
    </location>
</feature>
<name>A0A1V8SBT3_9PEZI</name>
<sequence>MAPEVASDGEPRDKAAAKLERQQKRIEQAEAARAAPKLTAKAKAKAWKPFDFGGGEAAPQGPSPVVETRVNVFRPASSASLSRPVSRISHATGDSDGRESSQLESGDFQFFTGRRTRRQATDEWPEPQQATVEATFSKREICDAFGNELPGTSFLEWNPGTIHGQLQFIQHPNGDVYAHQWQASQYEWNNIGSYSNIRKKVEGGLARDRLLGETAIQSLQQNTLIYFRTIARQREATVMGLPFGQKEIVAALPDVRPPSAAPPVPKAQVRAVEMPTPPPARKQDAIDDKIGQITEAKHDPNVHPVATRIASGTGSNITEQPPPYSAQRTPSHASYNTPSYTPYTNDPYYQASYAQPYGVNPSYLQPLQHPSYYPQHTQQWGASPTYYQQPMQALSYMTPATYLPQSSYAQTGLDVEIQRMRAHASSQQSSPATASQGSAQQASFHMTAAGPNPRRSDHHHASSSSQPPSTPYEQRTAMRESILRMSETRGERTKSLANSRTVLHDPFLAQPKSAESTPAAKPVPELPVTPVKEPVKRQRSPSVVTTGGVTMPARPGRPHARSVAVPSIALAPRLPDTASVLSENDLRNSSPDREWQRKPAETYHVDVAPLLDLEGSKKWDPSNFKEWYWDYTKFARHEEFSYRLNASSSNVTTNAAPRLAPIGPPRKDSKVPGSGDGYNEKYTRLWIPVLETLASYTTGPEEKRRDYFSRWAKAPEHAIDRSATGNQSFWDSPADDASTGMEAALGSSMRFGSVDCVAVGGVLDHRFAPVRYGTE</sequence>
<feature type="region of interest" description="Disordered" evidence="1">
    <location>
        <begin position="420"/>
        <end position="475"/>
    </location>
</feature>
<dbReference type="AlphaFoldDB" id="A0A1V8SBT3"/>